<dbReference type="InterPro" id="IPR029071">
    <property type="entry name" value="Ubiquitin-like_domsf"/>
</dbReference>
<dbReference type="PANTHER" id="PTHR13609">
    <property type="entry name" value="UBIQUITIN DOMAIN CONTAINING 1 PROTEIN-RELATED"/>
    <property type="match status" value="1"/>
</dbReference>
<dbReference type="InterPro" id="IPR039869">
    <property type="entry name" value="UBTD1/2"/>
</dbReference>
<keyword evidence="2" id="KW-1185">Reference proteome</keyword>
<proteinExistence type="predicted"/>
<dbReference type="Gene3D" id="3.10.20.90">
    <property type="entry name" value="Phosphatidylinositol 3-kinase Catalytic Subunit, Chain A, domain 1"/>
    <property type="match status" value="1"/>
</dbReference>
<dbReference type="SMART" id="SM00213">
    <property type="entry name" value="UBQ"/>
    <property type="match status" value="1"/>
</dbReference>
<protein>
    <submittedName>
        <fullName evidence="3">Ubiquitin domain-containing protein 1-like</fullName>
    </submittedName>
</protein>
<evidence type="ECO:0000313" key="3">
    <source>
        <dbReference type="RefSeq" id="XP_038846697.1"/>
    </source>
</evidence>
<dbReference type="Pfam" id="PF00240">
    <property type="entry name" value="ubiquitin"/>
    <property type="match status" value="1"/>
</dbReference>
<accession>A0A8U0QQE3</accession>
<reference evidence="3" key="1">
    <citation type="submission" date="2025-08" db="UniProtKB">
        <authorList>
            <consortium name="RefSeq"/>
        </authorList>
    </citation>
    <scope>IDENTIFICATION</scope>
    <source>
        <tissue evidence="3">White muscle</tissue>
    </source>
</reference>
<dbReference type="InterPro" id="IPR000626">
    <property type="entry name" value="Ubiquitin-like_dom"/>
</dbReference>
<dbReference type="PROSITE" id="PS50053">
    <property type="entry name" value="UBIQUITIN_2"/>
    <property type="match status" value="1"/>
</dbReference>
<dbReference type="InterPro" id="IPR032752">
    <property type="entry name" value="DC-UbP/UBTD2_N"/>
</dbReference>
<dbReference type="RefSeq" id="XP_038846697.1">
    <property type="nucleotide sequence ID" value="XM_038990769.1"/>
</dbReference>
<sequence>MGVANSRDYHPYHPSQSPIKVVLKRRNEPLKKECPKWKSEYPMTEGQLRSKRDEFWDTAPAFDGRKEIWDALRAAAVAAEVNDLELAQAIVDGACITLPHGTLTESYDELGNRYQLPAYTLAPPTNLITECTNESQAPNLKEQKKPPPPPKEEFQLRVRLSCGKDLRISASMSDSISQLKTALEGQEDIEAAHQRWFFAGKLLTDKTRLQDTKIQKDFVVQVIVNNYSPNGKGDVKRKGKVDPYAYIPLRKAQLYRRKKLKCRAS</sequence>
<dbReference type="Proteomes" id="UP000808372">
    <property type="component" value="Chromosome 4"/>
</dbReference>
<dbReference type="SUPFAM" id="SSF54236">
    <property type="entry name" value="Ubiquitin-like"/>
    <property type="match status" value="1"/>
</dbReference>
<dbReference type="InterPro" id="IPR038169">
    <property type="entry name" value="DC-UbP/UBTD2_N_sf"/>
</dbReference>
<gene>
    <name evidence="3" type="primary">LOC120045837</name>
</gene>
<dbReference type="Gene3D" id="1.20.225.20">
    <property type="entry name" value="Ub domain-containing protein, DC-UbP/UBTD2, N-terminal domain"/>
    <property type="match status" value="1"/>
</dbReference>
<organism evidence="2 3">
    <name type="scientific">Salvelinus namaycush</name>
    <name type="common">Lake trout</name>
    <name type="synonym">Salmo namaycush</name>
    <dbReference type="NCBI Taxonomy" id="8040"/>
    <lineage>
        <taxon>Eukaryota</taxon>
        <taxon>Metazoa</taxon>
        <taxon>Chordata</taxon>
        <taxon>Craniata</taxon>
        <taxon>Vertebrata</taxon>
        <taxon>Euteleostomi</taxon>
        <taxon>Actinopterygii</taxon>
        <taxon>Neopterygii</taxon>
        <taxon>Teleostei</taxon>
        <taxon>Protacanthopterygii</taxon>
        <taxon>Salmoniformes</taxon>
        <taxon>Salmonidae</taxon>
        <taxon>Salmoninae</taxon>
        <taxon>Salvelinus</taxon>
    </lineage>
</organism>
<name>A0A8U0QQE3_SALNM</name>
<evidence type="ECO:0000259" key="1">
    <source>
        <dbReference type="PROSITE" id="PS50053"/>
    </source>
</evidence>
<dbReference type="KEGG" id="snh:120045837"/>
<dbReference type="Pfam" id="PF16455">
    <property type="entry name" value="UBD"/>
    <property type="match status" value="1"/>
</dbReference>
<dbReference type="AlphaFoldDB" id="A0A8U0QQE3"/>
<dbReference type="GeneID" id="120045837"/>
<evidence type="ECO:0000313" key="2">
    <source>
        <dbReference type="Proteomes" id="UP000808372"/>
    </source>
</evidence>
<feature type="domain" description="Ubiquitin-like" evidence="1">
    <location>
        <begin position="154"/>
        <end position="229"/>
    </location>
</feature>